<evidence type="ECO:0000256" key="1">
    <source>
        <dbReference type="ARBA" id="ARBA00023157"/>
    </source>
</evidence>
<dbReference type="InterPro" id="IPR000538">
    <property type="entry name" value="Link_dom"/>
</dbReference>
<dbReference type="AlphaFoldDB" id="A0A6C0LLS5"/>
<feature type="region of interest" description="Disordered" evidence="2">
    <location>
        <begin position="102"/>
        <end position="132"/>
    </location>
</feature>
<evidence type="ECO:0000256" key="2">
    <source>
        <dbReference type="SAM" id="MobiDB-lite"/>
    </source>
</evidence>
<dbReference type="Pfam" id="PF00193">
    <property type="entry name" value="Xlink"/>
    <property type="match status" value="1"/>
</dbReference>
<dbReference type="InterPro" id="IPR016187">
    <property type="entry name" value="CTDL_fold"/>
</dbReference>
<keyword evidence="3" id="KW-0472">Membrane</keyword>
<dbReference type="Gene3D" id="3.10.100.10">
    <property type="entry name" value="Mannose-Binding Protein A, subunit A"/>
    <property type="match status" value="1"/>
</dbReference>
<protein>
    <recommendedName>
        <fullName evidence="4">Link domain-containing protein</fullName>
    </recommendedName>
</protein>
<dbReference type="EMBL" id="MN740533">
    <property type="protein sequence ID" value="QHU31869.1"/>
    <property type="molecule type" value="Genomic_DNA"/>
</dbReference>
<dbReference type="InterPro" id="IPR016186">
    <property type="entry name" value="C-type_lectin-like/link_sf"/>
</dbReference>
<sequence length="301" mass="32900">MNFNPLKSVTPVAPNSNIMGNVTNAFSNIWIILGIVVVVAVLCYVYYKKIGYYVTLGIDNLTEVIKGRQTVSAEFGTAGNMDAPGDLVATLKPMDQMGSMNRIDEGSPPHPNLPSVPNRPSGMPGAQSGQPGTFLSGILPHPNFSTGGKQVFNVSRNIYAYHDAAAVCAALDSDLATYEQVKDAYDQGADWCNYGWVKGQMAVYPTQKETYENLQKGRPQYHNACGRPGINGGYFDNPELLFGVNCFGVRPPKNAMDELNNSEVALPPTTDEIEFEKQVQKFRDQLDDTTVLPFNKNSWSG</sequence>
<proteinExistence type="predicted"/>
<reference evidence="5" key="1">
    <citation type="journal article" date="2020" name="Nature">
        <title>Giant virus diversity and host interactions through global metagenomics.</title>
        <authorList>
            <person name="Schulz F."/>
            <person name="Roux S."/>
            <person name="Paez-Espino D."/>
            <person name="Jungbluth S."/>
            <person name="Walsh D.A."/>
            <person name="Denef V.J."/>
            <person name="McMahon K.D."/>
            <person name="Konstantinidis K.T."/>
            <person name="Eloe-Fadrosh E.A."/>
            <person name="Kyrpides N.C."/>
            <person name="Woyke T."/>
        </authorList>
    </citation>
    <scope>NUCLEOTIDE SEQUENCE</scope>
    <source>
        <strain evidence="5">GVMAG-M-3300027963-41</strain>
    </source>
</reference>
<keyword evidence="1" id="KW-1015">Disulfide bond</keyword>
<dbReference type="GO" id="GO:0007155">
    <property type="term" value="P:cell adhesion"/>
    <property type="evidence" value="ECO:0007669"/>
    <property type="project" value="InterPro"/>
</dbReference>
<evidence type="ECO:0000259" key="4">
    <source>
        <dbReference type="PROSITE" id="PS50963"/>
    </source>
</evidence>
<evidence type="ECO:0000313" key="5">
    <source>
        <dbReference type="EMBL" id="QHU31869.1"/>
    </source>
</evidence>
<dbReference type="PROSITE" id="PS50963">
    <property type="entry name" value="LINK_2"/>
    <property type="match status" value="1"/>
</dbReference>
<evidence type="ECO:0000256" key="3">
    <source>
        <dbReference type="SAM" id="Phobius"/>
    </source>
</evidence>
<accession>A0A6C0LLS5</accession>
<name>A0A6C0LLS5_9ZZZZ</name>
<dbReference type="SUPFAM" id="SSF56436">
    <property type="entry name" value="C-type lectin-like"/>
    <property type="match status" value="1"/>
</dbReference>
<organism evidence="5">
    <name type="scientific">viral metagenome</name>
    <dbReference type="NCBI Taxonomy" id="1070528"/>
    <lineage>
        <taxon>unclassified sequences</taxon>
        <taxon>metagenomes</taxon>
        <taxon>organismal metagenomes</taxon>
    </lineage>
</organism>
<keyword evidence="3" id="KW-0812">Transmembrane</keyword>
<dbReference type="SMART" id="SM00445">
    <property type="entry name" value="LINK"/>
    <property type="match status" value="1"/>
</dbReference>
<feature type="domain" description="Link" evidence="4">
    <location>
        <begin position="147"/>
        <end position="248"/>
    </location>
</feature>
<feature type="transmembrane region" description="Helical" evidence="3">
    <location>
        <begin position="29"/>
        <end position="47"/>
    </location>
</feature>
<dbReference type="GO" id="GO:0005540">
    <property type="term" value="F:hyaluronic acid binding"/>
    <property type="evidence" value="ECO:0007669"/>
    <property type="project" value="InterPro"/>
</dbReference>
<keyword evidence="3" id="KW-1133">Transmembrane helix</keyword>